<name>A0AAV2CS88_9ROSI</name>
<feature type="region of interest" description="Disordered" evidence="1">
    <location>
        <begin position="47"/>
        <end position="95"/>
    </location>
</feature>
<gene>
    <name evidence="2" type="ORF">LTRI10_LOCUS6783</name>
</gene>
<dbReference type="Proteomes" id="UP001497516">
    <property type="component" value="Chromosome 10"/>
</dbReference>
<protein>
    <submittedName>
        <fullName evidence="2">Uncharacterized protein</fullName>
    </submittedName>
</protein>
<sequence length="95" mass="10951">MHLQLLLHRISYRIRCFHAAATSDELISIIEEANPLEPELDAMVPFLSPPLSLPSSNRRPIRSWRRRRKKEEPRGGLATPAEEERRNGGGWRPQS</sequence>
<evidence type="ECO:0000256" key="1">
    <source>
        <dbReference type="SAM" id="MobiDB-lite"/>
    </source>
</evidence>
<dbReference type="EMBL" id="OZ034814">
    <property type="protein sequence ID" value="CAL1359287.1"/>
    <property type="molecule type" value="Genomic_DNA"/>
</dbReference>
<keyword evidence="3" id="KW-1185">Reference proteome</keyword>
<proteinExistence type="predicted"/>
<organism evidence="2 3">
    <name type="scientific">Linum trigynum</name>
    <dbReference type="NCBI Taxonomy" id="586398"/>
    <lineage>
        <taxon>Eukaryota</taxon>
        <taxon>Viridiplantae</taxon>
        <taxon>Streptophyta</taxon>
        <taxon>Embryophyta</taxon>
        <taxon>Tracheophyta</taxon>
        <taxon>Spermatophyta</taxon>
        <taxon>Magnoliopsida</taxon>
        <taxon>eudicotyledons</taxon>
        <taxon>Gunneridae</taxon>
        <taxon>Pentapetalae</taxon>
        <taxon>rosids</taxon>
        <taxon>fabids</taxon>
        <taxon>Malpighiales</taxon>
        <taxon>Linaceae</taxon>
        <taxon>Linum</taxon>
    </lineage>
</organism>
<reference evidence="2 3" key="1">
    <citation type="submission" date="2024-04" db="EMBL/GenBank/DDBJ databases">
        <authorList>
            <person name="Fracassetti M."/>
        </authorList>
    </citation>
    <scope>NUCLEOTIDE SEQUENCE [LARGE SCALE GENOMIC DNA]</scope>
</reference>
<dbReference type="AlphaFoldDB" id="A0AAV2CS88"/>
<feature type="compositionally biased region" description="Basic residues" evidence="1">
    <location>
        <begin position="59"/>
        <end position="69"/>
    </location>
</feature>
<evidence type="ECO:0000313" key="3">
    <source>
        <dbReference type="Proteomes" id="UP001497516"/>
    </source>
</evidence>
<accession>A0AAV2CS88</accession>
<evidence type="ECO:0000313" key="2">
    <source>
        <dbReference type="EMBL" id="CAL1359287.1"/>
    </source>
</evidence>